<evidence type="ECO:0000313" key="3">
    <source>
        <dbReference type="Proteomes" id="UP000059680"/>
    </source>
</evidence>
<proteinExistence type="predicted"/>
<dbReference type="AlphaFoldDB" id="A0A0N7KRY8"/>
<feature type="compositionally biased region" description="Acidic residues" evidence="1">
    <location>
        <begin position="150"/>
        <end position="168"/>
    </location>
</feature>
<dbReference type="InParanoid" id="A0A0N7KRY8"/>
<feature type="region of interest" description="Disordered" evidence="1">
    <location>
        <begin position="12"/>
        <end position="84"/>
    </location>
</feature>
<feature type="non-terminal residue" evidence="2">
    <location>
        <position position="232"/>
    </location>
</feature>
<dbReference type="EMBL" id="AP014966">
    <property type="protein sequence ID" value="BAT11338.1"/>
    <property type="molecule type" value="Genomic_DNA"/>
</dbReference>
<reference evidence="2 3" key="3">
    <citation type="journal article" date="2013" name="Rice">
        <title>Improvement of the Oryza sativa Nipponbare reference genome using next generation sequence and optical map data.</title>
        <authorList>
            <person name="Kawahara Y."/>
            <person name="de la Bastide M."/>
            <person name="Hamilton J.P."/>
            <person name="Kanamori H."/>
            <person name="McCombie W.R."/>
            <person name="Ouyang S."/>
            <person name="Schwartz D.C."/>
            <person name="Tanaka T."/>
            <person name="Wu J."/>
            <person name="Zhou S."/>
            <person name="Childs K.L."/>
            <person name="Davidson R.M."/>
            <person name="Lin H."/>
            <person name="Quesada-Ocampo L."/>
            <person name="Vaillancourt B."/>
            <person name="Sakai H."/>
            <person name="Lee S.S."/>
            <person name="Kim J."/>
            <person name="Numa H."/>
            <person name="Itoh T."/>
            <person name="Buell C.R."/>
            <person name="Matsumoto T."/>
        </authorList>
    </citation>
    <scope>NUCLEOTIDE SEQUENCE [LARGE SCALE GENOMIC DNA]</scope>
    <source>
        <strain evidence="3">cv. Nipponbare</strain>
    </source>
</reference>
<name>A0A0N7KRY8_ORYSJ</name>
<evidence type="ECO:0000256" key="1">
    <source>
        <dbReference type="SAM" id="MobiDB-lite"/>
    </source>
</evidence>
<feature type="non-terminal residue" evidence="2">
    <location>
        <position position="1"/>
    </location>
</feature>
<feature type="compositionally biased region" description="Basic and acidic residues" evidence="1">
    <location>
        <begin position="99"/>
        <end position="139"/>
    </location>
</feature>
<feature type="compositionally biased region" description="Basic and acidic residues" evidence="1">
    <location>
        <begin position="65"/>
        <end position="74"/>
    </location>
</feature>
<protein>
    <submittedName>
        <fullName evidence="2">Os10g0481150 protein</fullName>
    </submittedName>
</protein>
<feature type="region of interest" description="Disordered" evidence="1">
    <location>
        <begin position="96"/>
        <end position="169"/>
    </location>
</feature>
<dbReference type="Proteomes" id="UP000059680">
    <property type="component" value="Chromosome 10"/>
</dbReference>
<feature type="compositionally biased region" description="Basic and acidic residues" evidence="1">
    <location>
        <begin position="17"/>
        <end position="44"/>
    </location>
</feature>
<keyword evidence="3" id="KW-1185">Reference proteome</keyword>
<sequence>LIVPSIGLVVDDGGAEAPRRIDARAGDRDGGEVHHEHRETDGQWRQHLQTSDSPGAALGVGGGEDGVHEHERAGDLGGEPGALGVAVADDVGAAAVPREVGRVERPDEAGAEALRGDVERGAEQRHLPRDEQPERDRRVHVPAGHAGGALDEEEDRAAEGPGDAEEADAAARLAVAALVLAPLVPDHRGHRHVQEQQRRHELGDRRAVQRPPPQLRRAKKRLRRRLGVVPPA</sequence>
<feature type="compositionally biased region" description="Basic and acidic residues" evidence="1">
    <location>
        <begin position="192"/>
        <end position="207"/>
    </location>
</feature>
<reference evidence="3" key="1">
    <citation type="journal article" date="2005" name="Nature">
        <title>The map-based sequence of the rice genome.</title>
        <authorList>
            <consortium name="International rice genome sequencing project (IRGSP)"/>
            <person name="Matsumoto T."/>
            <person name="Wu J."/>
            <person name="Kanamori H."/>
            <person name="Katayose Y."/>
            <person name="Fujisawa M."/>
            <person name="Namiki N."/>
            <person name="Mizuno H."/>
            <person name="Yamamoto K."/>
            <person name="Antonio B.A."/>
            <person name="Baba T."/>
            <person name="Sakata K."/>
            <person name="Nagamura Y."/>
            <person name="Aoki H."/>
            <person name="Arikawa K."/>
            <person name="Arita K."/>
            <person name="Bito T."/>
            <person name="Chiden Y."/>
            <person name="Fujitsuka N."/>
            <person name="Fukunaka R."/>
            <person name="Hamada M."/>
            <person name="Harada C."/>
            <person name="Hayashi A."/>
            <person name="Hijishita S."/>
            <person name="Honda M."/>
            <person name="Hosokawa S."/>
            <person name="Ichikawa Y."/>
            <person name="Idonuma A."/>
            <person name="Iijima M."/>
            <person name="Ikeda M."/>
            <person name="Ikeno M."/>
            <person name="Ito K."/>
            <person name="Ito S."/>
            <person name="Ito T."/>
            <person name="Ito Y."/>
            <person name="Ito Y."/>
            <person name="Iwabuchi A."/>
            <person name="Kamiya K."/>
            <person name="Karasawa W."/>
            <person name="Kurita K."/>
            <person name="Katagiri S."/>
            <person name="Kikuta A."/>
            <person name="Kobayashi H."/>
            <person name="Kobayashi N."/>
            <person name="Machita K."/>
            <person name="Maehara T."/>
            <person name="Masukawa M."/>
            <person name="Mizubayashi T."/>
            <person name="Mukai Y."/>
            <person name="Nagasaki H."/>
            <person name="Nagata Y."/>
            <person name="Naito S."/>
            <person name="Nakashima M."/>
            <person name="Nakama Y."/>
            <person name="Nakamichi Y."/>
            <person name="Nakamura M."/>
            <person name="Meguro A."/>
            <person name="Negishi M."/>
            <person name="Ohta I."/>
            <person name="Ohta T."/>
            <person name="Okamoto M."/>
            <person name="Ono N."/>
            <person name="Saji S."/>
            <person name="Sakaguchi M."/>
            <person name="Sakai K."/>
            <person name="Shibata M."/>
            <person name="Shimokawa T."/>
            <person name="Song J."/>
            <person name="Takazaki Y."/>
            <person name="Terasawa K."/>
            <person name="Tsugane M."/>
            <person name="Tsuji K."/>
            <person name="Ueda S."/>
            <person name="Waki K."/>
            <person name="Yamagata H."/>
            <person name="Yamamoto M."/>
            <person name="Yamamoto S."/>
            <person name="Yamane H."/>
            <person name="Yoshiki S."/>
            <person name="Yoshihara R."/>
            <person name="Yukawa K."/>
            <person name="Zhong H."/>
            <person name="Yano M."/>
            <person name="Yuan Q."/>
            <person name="Ouyang S."/>
            <person name="Liu J."/>
            <person name="Jones K.M."/>
            <person name="Gansberger K."/>
            <person name="Moffat K."/>
            <person name="Hill J."/>
            <person name="Bera J."/>
            <person name="Fadrosh D."/>
            <person name="Jin S."/>
            <person name="Johri S."/>
            <person name="Kim M."/>
            <person name="Overton L."/>
            <person name="Reardon M."/>
            <person name="Tsitrin T."/>
            <person name="Vuong H."/>
            <person name="Weaver B."/>
            <person name="Ciecko A."/>
            <person name="Tallon L."/>
            <person name="Jackson J."/>
            <person name="Pai G."/>
            <person name="Aken S.V."/>
            <person name="Utterback T."/>
            <person name="Reidmuller S."/>
            <person name="Feldblyum T."/>
            <person name="Hsiao J."/>
            <person name="Zismann V."/>
            <person name="Iobst S."/>
            <person name="de Vazeille A.R."/>
            <person name="Buell C.R."/>
            <person name="Ying K."/>
            <person name="Li Y."/>
            <person name="Lu T."/>
            <person name="Huang Y."/>
            <person name="Zhao Q."/>
            <person name="Feng Q."/>
            <person name="Zhang L."/>
            <person name="Zhu J."/>
            <person name="Weng Q."/>
            <person name="Mu J."/>
            <person name="Lu Y."/>
            <person name="Fan D."/>
            <person name="Liu Y."/>
            <person name="Guan J."/>
            <person name="Zhang Y."/>
            <person name="Yu S."/>
            <person name="Liu X."/>
            <person name="Zhang Y."/>
            <person name="Hong G."/>
            <person name="Han B."/>
            <person name="Choisne N."/>
            <person name="Demange N."/>
            <person name="Orjeda G."/>
            <person name="Samain S."/>
            <person name="Cattolico L."/>
            <person name="Pelletier E."/>
            <person name="Couloux A."/>
            <person name="Segurens B."/>
            <person name="Wincker P."/>
            <person name="D'Hont A."/>
            <person name="Scarpelli C."/>
            <person name="Weissenbach J."/>
            <person name="Salanoubat M."/>
            <person name="Quetier F."/>
            <person name="Yu Y."/>
            <person name="Kim H.R."/>
            <person name="Rambo T."/>
            <person name="Currie J."/>
            <person name="Collura K."/>
            <person name="Luo M."/>
            <person name="Yang T."/>
            <person name="Ammiraju J.S.S."/>
            <person name="Engler F."/>
            <person name="Soderlund C."/>
            <person name="Wing R.A."/>
            <person name="Palmer L.E."/>
            <person name="de la Bastide M."/>
            <person name="Spiegel L."/>
            <person name="Nascimento L."/>
            <person name="Zutavern T."/>
            <person name="O'Shaughnessy A."/>
            <person name="Dike S."/>
            <person name="Dedhia N."/>
            <person name="Preston R."/>
            <person name="Balija V."/>
            <person name="McCombie W.R."/>
            <person name="Chow T."/>
            <person name="Chen H."/>
            <person name="Chung M."/>
            <person name="Chen C."/>
            <person name="Shaw J."/>
            <person name="Wu H."/>
            <person name="Hsiao K."/>
            <person name="Chao Y."/>
            <person name="Chu M."/>
            <person name="Cheng C."/>
            <person name="Hour A."/>
            <person name="Lee P."/>
            <person name="Lin S."/>
            <person name="Lin Y."/>
            <person name="Liou J."/>
            <person name="Liu S."/>
            <person name="Hsing Y."/>
            <person name="Raghuvanshi S."/>
            <person name="Mohanty A."/>
            <person name="Bharti A.K."/>
            <person name="Gaur A."/>
            <person name="Gupta V."/>
            <person name="Kumar D."/>
            <person name="Ravi V."/>
            <person name="Vij S."/>
            <person name="Kapur A."/>
            <person name="Khurana P."/>
            <person name="Khurana P."/>
            <person name="Khurana J.P."/>
            <person name="Tyagi A.K."/>
            <person name="Gaikwad K."/>
            <person name="Singh A."/>
            <person name="Dalal V."/>
            <person name="Srivastava S."/>
            <person name="Dixit A."/>
            <person name="Pal A.K."/>
            <person name="Ghazi I.A."/>
            <person name="Yadav M."/>
            <person name="Pandit A."/>
            <person name="Bhargava A."/>
            <person name="Sureshbabu K."/>
            <person name="Batra K."/>
            <person name="Sharma T.R."/>
            <person name="Mohapatra T."/>
            <person name="Singh N.K."/>
            <person name="Messing J."/>
            <person name="Nelson A.B."/>
            <person name="Fuks G."/>
            <person name="Kavchok S."/>
            <person name="Keizer G."/>
            <person name="Linton E."/>
            <person name="Llaca V."/>
            <person name="Song R."/>
            <person name="Tanyolac B."/>
            <person name="Young S."/>
            <person name="Ho-Il K."/>
            <person name="Hahn J.H."/>
            <person name="Sangsakoo G."/>
            <person name="Vanavichit A."/>
            <person name="de Mattos Luiz.A.T."/>
            <person name="Zimmer P.D."/>
            <person name="Malone G."/>
            <person name="Dellagostin O."/>
            <person name="de Oliveira A.C."/>
            <person name="Bevan M."/>
            <person name="Bancroft I."/>
            <person name="Minx P."/>
            <person name="Cordum H."/>
            <person name="Wilson R."/>
            <person name="Cheng Z."/>
            <person name="Jin W."/>
            <person name="Jiang J."/>
            <person name="Leong S.A."/>
            <person name="Iwama H."/>
            <person name="Gojobori T."/>
            <person name="Itoh T."/>
            <person name="Niimura Y."/>
            <person name="Fujii Y."/>
            <person name="Habara T."/>
            <person name="Sakai H."/>
            <person name="Sato Y."/>
            <person name="Wilson G."/>
            <person name="Kumar K."/>
            <person name="McCouch S."/>
            <person name="Juretic N."/>
            <person name="Hoen D."/>
            <person name="Wright S."/>
            <person name="Bruskiewich R."/>
            <person name="Bureau T."/>
            <person name="Miyao A."/>
            <person name="Hirochika H."/>
            <person name="Nishikawa T."/>
            <person name="Kadowaki K."/>
            <person name="Sugiura M."/>
            <person name="Burr B."/>
            <person name="Sasaki T."/>
        </authorList>
    </citation>
    <scope>NUCLEOTIDE SEQUENCE [LARGE SCALE GENOMIC DNA]</scope>
    <source>
        <strain evidence="3">cv. Nipponbare</strain>
    </source>
</reference>
<feature type="compositionally biased region" description="Basic residues" evidence="1">
    <location>
        <begin position="216"/>
        <end position="226"/>
    </location>
</feature>
<dbReference type="PaxDb" id="39947-A0A0N7KRY8"/>
<dbReference type="FunCoup" id="A0A0N7KRY8">
    <property type="interactions" value="5"/>
</dbReference>
<evidence type="ECO:0000313" key="2">
    <source>
        <dbReference type="EMBL" id="BAT11338.1"/>
    </source>
</evidence>
<reference evidence="2 3" key="2">
    <citation type="journal article" date="2013" name="Plant Cell Physiol.">
        <title>Rice Annotation Project Database (RAP-DB): an integrative and interactive database for rice genomics.</title>
        <authorList>
            <person name="Sakai H."/>
            <person name="Lee S.S."/>
            <person name="Tanaka T."/>
            <person name="Numa H."/>
            <person name="Kim J."/>
            <person name="Kawahara Y."/>
            <person name="Wakimoto H."/>
            <person name="Yang C.C."/>
            <person name="Iwamoto M."/>
            <person name="Abe T."/>
            <person name="Yamada Y."/>
            <person name="Muto A."/>
            <person name="Inokuchi H."/>
            <person name="Ikemura T."/>
            <person name="Matsumoto T."/>
            <person name="Sasaki T."/>
            <person name="Itoh T."/>
        </authorList>
    </citation>
    <scope>NUCLEOTIDE SEQUENCE [LARGE SCALE GENOMIC DNA]</scope>
    <source>
        <strain evidence="3">cv. Nipponbare</strain>
    </source>
</reference>
<accession>A0A0N7KRY8</accession>
<gene>
    <name evidence="2" type="ordered locus">Os10g0481150</name>
    <name evidence="2" type="ORF">OSNPB_100481150</name>
</gene>
<organism evidence="2 3">
    <name type="scientific">Oryza sativa subsp. japonica</name>
    <name type="common">Rice</name>
    <dbReference type="NCBI Taxonomy" id="39947"/>
    <lineage>
        <taxon>Eukaryota</taxon>
        <taxon>Viridiplantae</taxon>
        <taxon>Streptophyta</taxon>
        <taxon>Embryophyta</taxon>
        <taxon>Tracheophyta</taxon>
        <taxon>Spermatophyta</taxon>
        <taxon>Magnoliopsida</taxon>
        <taxon>Liliopsida</taxon>
        <taxon>Poales</taxon>
        <taxon>Poaceae</taxon>
        <taxon>BOP clade</taxon>
        <taxon>Oryzoideae</taxon>
        <taxon>Oryzeae</taxon>
        <taxon>Oryzinae</taxon>
        <taxon>Oryza</taxon>
        <taxon>Oryza sativa</taxon>
    </lineage>
</organism>
<feature type="region of interest" description="Disordered" evidence="1">
    <location>
        <begin position="184"/>
        <end position="232"/>
    </location>
</feature>